<dbReference type="InterPro" id="IPR015050">
    <property type="entry name" value="BofC_C"/>
</dbReference>
<evidence type="ECO:0000256" key="1">
    <source>
        <dbReference type="SAM" id="Phobius"/>
    </source>
</evidence>
<dbReference type="Gene3D" id="3.30.70.1740">
    <property type="entry name" value="Bypass-of-forespore C, C-terminal domain"/>
    <property type="match status" value="1"/>
</dbReference>
<evidence type="ECO:0000259" key="2">
    <source>
        <dbReference type="Pfam" id="PF08955"/>
    </source>
</evidence>
<accession>A0ABT4Q968</accession>
<dbReference type="EMBL" id="JAQAGZ010000007">
    <property type="protein sequence ID" value="MCZ8513376.1"/>
    <property type="molecule type" value="Genomic_DNA"/>
</dbReference>
<comment type="caution">
    <text evidence="3">The sequence shown here is derived from an EMBL/GenBank/DDBJ whole genome shotgun (WGS) entry which is preliminary data.</text>
</comment>
<feature type="transmembrane region" description="Helical" evidence="1">
    <location>
        <begin position="24"/>
        <end position="43"/>
    </location>
</feature>
<proteinExistence type="predicted"/>
<keyword evidence="4" id="KW-1185">Reference proteome</keyword>
<dbReference type="RefSeq" id="WP_269881873.1">
    <property type="nucleotide sequence ID" value="NZ_JAQAGZ010000007.1"/>
</dbReference>
<evidence type="ECO:0000313" key="3">
    <source>
        <dbReference type="EMBL" id="MCZ8513376.1"/>
    </source>
</evidence>
<evidence type="ECO:0000313" key="4">
    <source>
        <dbReference type="Proteomes" id="UP001527882"/>
    </source>
</evidence>
<reference evidence="3 4" key="1">
    <citation type="submission" date="2022-12" db="EMBL/GenBank/DDBJ databases">
        <title>Draft genome sequence of Paenibacillus sp. dW9.</title>
        <authorList>
            <person name="Choi E.-W."/>
            <person name="Kim D.-U."/>
        </authorList>
    </citation>
    <scope>NUCLEOTIDE SEQUENCE [LARGE SCALE GENOMIC DNA]</scope>
    <source>
        <strain evidence="4">dW9</strain>
    </source>
</reference>
<gene>
    <name evidence="3" type="ORF">O9H85_13250</name>
</gene>
<organism evidence="3 4">
    <name type="scientific">Paenibacillus gyeongsangnamensis</name>
    <dbReference type="NCBI Taxonomy" id="3388067"/>
    <lineage>
        <taxon>Bacteria</taxon>
        <taxon>Bacillati</taxon>
        <taxon>Bacillota</taxon>
        <taxon>Bacilli</taxon>
        <taxon>Bacillales</taxon>
        <taxon>Paenibacillaceae</taxon>
        <taxon>Paenibacillus</taxon>
    </lineage>
</organism>
<dbReference type="Pfam" id="PF08955">
    <property type="entry name" value="BofC_C"/>
    <property type="match status" value="1"/>
</dbReference>
<protein>
    <submittedName>
        <fullName evidence="3">BofC C-terminal domain-containing protein</fullName>
    </submittedName>
</protein>
<keyword evidence="1" id="KW-1133">Transmembrane helix</keyword>
<sequence>MMLQGFWNQLKKQLKKKLRRRRRWLNLAAIILLVGASAVMLWLRQEKAAGTEGKGPERMVFGRQPAVTLQPEEEVRAMVGGMSGKREGYTKRAYICGEEVQWIGSMSSADILSYHQAHPALIVSLGDGGSVYFTEHIPDLSPQCKTNAYFGLDASGNLSLFEGLPGESGSNVIRTFFQLNIQHLESSLPRETVKQLYSGIRVRDLEDYNSVLSTLSDFAVEETEKVMQPAPLH</sequence>
<keyword evidence="1" id="KW-0472">Membrane</keyword>
<keyword evidence="1" id="KW-0812">Transmembrane</keyword>
<feature type="domain" description="Bypass of forespore C C-terminal" evidence="2">
    <location>
        <begin position="139"/>
        <end position="216"/>
    </location>
</feature>
<dbReference type="Proteomes" id="UP001527882">
    <property type="component" value="Unassembled WGS sequence"/>
</dbReference>
<name>A0ABT4Q968_9BACL</name>
<dbReference type="InterPro" id="IPR038117">
    <property type="entry name" value="BofC_C_sf"/>
</dbReference>